<evidence type="ECO:0000256" key="1">
    <source>
        <dbReference type="SAM" id="Phobius"/>
    </source>
</evidence>
<protein>
    <submittedName>
        <fullName evidence="2">Uncharacterized protein</fullName>
    </submittedName>
</protein>
<keyword evidence="1" id="KW-0472">Membrane</keyword>
<dbReference type="EMBL" id="JAACNH010000003">
    <property type="protein sequence ID" value="KAG8448133.1"/>
    <property type="molecule type" value="Genomic_DNA"/>
</dbReference>
<dbReference type="AlphaFoldDB" id="A0A8T2JWV0"/>
<organism evidence="2 3">
    <name type="scientific">Hymenochirus boettgeri</name>
    <name type="common">Congo dwarf clawed frog</name>
    <dbReference type="NCBI Taxonomy" id="247094"/>
    <lineage>
        <taxon>Eukaryota</taxon>
        <taxon>Metazoa</taxon>
        <taxon>Chordata</taxon>
        <taxon>Craniata</taxon>
        <taxon>Vertebrata</taxon>
        <taxon>Euteleostomi</taxon>
        <taxon>Amphibia</taxon>
        <taxon>Batrachia</taxon>
        <taxon>Anura</taxon>
        <taxon>Pipoidea</taxon>
        <taxon>Pipidae</taxon>
        <taxon>Pipinae</taxon>
        <taxon>Hymenochirus</taxon>
    </lineage>
</organism>
<accession>A0A8T2JWV0</accession>
<name>A0A8T2JWV0_9PIPI</name>
<dbReference type="Proteomes" id="UP000812440">
    <property type="component" value="Chromosome 8_10"/>
</dbReference>
<evidence type="ECO:0000313" key="2">
    <source>
        <dbReference type="EMBL" id="KAG8448133.1"/>
    </source>
</evidence>
<proteinExistence type="predicted"/>
<comment type="caution">
    <text evidence="2">The sequence shown here is derived from an EMBL/GenBank/DDBJ whole genome shotgun (WGS) entry which is preliminary data.</text>
</comment>
<keyword evidence="3" id="KW-1185">Reference proteome</keyword>
<keyword evidence="1" id="KW-0812">Transmembrane</keyword>
<reference evidence="2" key="1">
    <citation type="thesis" date="2020" institute="ProQuest LLC" country="789 East Eisenhower Parkway, Ann Arbor, MI, USA">
        <title>Comparative Genomics and Chromosome Evolution.</title>
        <authorList>
            <person name="Mudd A.B."/>
        </authorList>
    </citation>
    <scope>NUCLEOTIDE SEQUENCE</scope>
    <source>
        <strain evidence="2">Female2</strain>
        <tissue evidence="2">Blood</tissue>
    </source>
</reference>
<evidence type="ECO:0000313" key="3">
    <source>
        <dbReference type="Proteomes" id="UP000812440"/>
    </source>
</evidence>
<feature type="transmembrane region" description="Helical" evidence="1">
    <location>
        <begin position="7"/>
        <end position="30"/>
    </location>
</feature>
<gene>
    <name evidence="2" type="ORF">GDO86_015288</name>
</gene>
<keyword evidence="1" id="KW-1133">Transmembrane helix</keyword>
<sequence>MYRNIQIIIYPNVCYIIYIFFFQPLSAFAYKEISKMATNCTEVKKQNMYDVLKVLPKPMWNSGLFIMGMYSISKNWYLAHICFGLKYCRYLIKVD</sequence>